<evidence type="ECO:0000313" key="2">
    <source>
        <dbReference type="Proteomes" id="UP000188219"/>
    </source>
</evidence>
<accession>A0A1Q2M8V6</accession>
<reference evidence="1" key="1">
    <citation type="submission" date="2017-02" db="EMBL/GenBank/DDBJ databases">
        <title>Genome of Microbulbifer agarilyticus GP101.</title>
        <authorList>
            <person name="Jung J."/>
            <person name="Bae S.S."/>
            <person name="Baek K."/>
        </authorList>
    </citation>
    <scope>NUCLEOTIDE SEQUENCE [LARGE SCALE GENOMIC DNA]</scope>
    <source>
        <strain evidence="1">GP101</strain>
    </source>
</reference>
<organism evidence="1 2">
    <name type="scientific">Microbulbifer agarilyticus</name>
    <dbReference type="NCBI Taxonomy" id="260552"/>
    <lineage>
        <taxon>Bacteria</taxon>
        <taxon>Pseudomonadati</taxon>
        <taxon>Pseudomonadota</taxon>
        <taxon>Gammaproteobacteria</taxon>
        <taxon>Cellvibrionales</taxon>
        <taxon>Microbulbiferaceae</taxon>
        <taxon>Microbulbifer</taxon>
    </lineage>
</organism>
<gene>
    <name evidence="1" type="ORF">Mag101_16740</name>
</gene>
<dbReference type="EMBL" id="CP019650">
    <property type="protein sequence ID" value="AQQ69089.1"/>
    <property type="molecule type" value="Genomic_DNA"/>
</dbReference>
<keyword evidence="2" id="KW-1185">Reference proteome</keyword>
<dbReference type="AlphaFoldDB" id="A0A1Q2M8V6"/>
<proteinExistence type="predicted"/>
<name>A0A1Q2M8V6_9GAMM</name>
<sequence length="76" mass="8375">MIRALHVLQLARQPGNFNLQALTQMPGFCFVDVYMGIAEISHGLPCGSTQWMEPATTMSEIKSKTLKTTAVAEIHL</sequence>
<dbReference type="KEGG" id="maga:Mag101_16740"/>
<dbReference type="Proteomes" id="UP000188219">
    <property type="component" value="Chromosome"/>
</dbReference>
<protein>
    <submittedName>
        <fullName evidence="1">Uncharacterized protein</fullName>
    </submittedName>
</protein>
<evidence type="ECO:0000313" key="1">
    <source>
        <dbReference type="EMBL" id="AQQ69089.1"/>
    </source>
</evidence>